<reference evidence="1 2" key="1">
    <citation type="submission" date="2018-06" db="EMBL/GenBank/DDBJ databases">
        <authorList>
            <consortium name="Pathogen Informatics"/>
            <person name="Doyle S."/>
        </authorList>
    </citation>
    <scope>NUCLEOTIDE SEQUENCE [LARGE SCALE GENOMIC DNA]</scope>
    <source>
        <strain evidence="1 2">NCTC9149</strain>
    </source>
</reference>
<dbReference type="EMBL" id="UGMX01000002">
    <property type="protein sequence ID" value="STW04094.1"/>
    <property type="molecule type" value="Genomic_DNA"/>
</dbReference>
<organism evidence="1 2">
    <name type="scientific">Klebsiella grimontii</name>
    <dbReference type="NCBI Taxonomy" id="2058152"/>
    <lineage>
        <taxon>Bacteria</taxon>
        <taxon>Pseudomonadati</taxon>
        <taxon>Pseudomonadota</taxon>
        <taxon>Gammaproteobacteria</taxon>
        <taxon>Enterobacterales</taxon>
        <taxon>Enterobacteriaceae</taxon>
        <taxon>Klebsiella/Raoultella group</taxon>
        <taxon>Klebsiella</taxon>
    </lineage>
</organism>
<comment type="caution">
    <text evidence="1">The sequence shown here is derived from an EMBL/GenBank/DDBJ whole genome shotgun (WGS) entry which is preliminary data.</text>
</comment>
<dbReference type="Proteomes" id="UP000254571">
    <property type="component" value="Unassembled WGS sequence"/>
</dbReference>
<protein>
    <submittedName>
        <fullName evidence="1">Uncharacterized protein</fullName>
    </submittedName>
</protein>
<accession>A0A7H4NV79</accession>
<name>A0A7H4NV79_9ENTR</name>
<sequence length="87" mass="9648">MADNVLNTVIDDFIRHRNGLFRVAGVIVLHGNQLIALDAALGVNIFDRLARAVEFHIAPLGYRARHCANNGDLNIFGKSRLGHRQCD</sequence>
<evidence type="ECO:0000313" key="2">
    <source>
        <dbReference type="Proteomes" id="UP000254571"/>
    </source>
</evidence>
<dbReference type="AlphaFoldDB" id="A0A7H4NV79"/>
<proteinExistence type="predicted"/>
<gene>
    <name evidence="1" type="ORF">NCTC9149_00425</name>
</gene>
<evidence type="ECO:0000313" key="1">
    <source>
        <dbReference type="EMBL" id="STW04094.1"/>
    </source>
</evidence>